<organism evidence="2 3">
    <name type="scientific">Microbulbifer halophilus</name>
    <dbReference type="NCBI Taxonomy" id="453963"/>
    <lineage>
        <taxon>Bacteria</taxon>
        <taxon>Pseudomonadati</taxon>
        <taxon>Pseudomonadota</taxon>
        <taxon>Gammaproteobacteria</taxon>
        <taxon>Cellvibrionales</taxon>
        <taxon>Microbulbiferaceae</taxon>
        <taxon>Microbulbifer</taxon>
    </lineage>
</organism>
<proteinExistence type="predicted"/>
<reference evidence="3" key="1">
    <citation type="journal article" date="2019" name="Int. J. Syst. Evol. Microbiol.">
        <title>The Global Catalogue of Microorganisms (GCM) 10K type strain sequencing project: providing services to taxonomists for standard genome sequencing and annotation.</title>
        <authorList>
            <consortium name="The Broad Institute Genomics Platform"/>
            <consortium name="The Broad Institute Genome Sequencing Center for Infectious Disease"/>
            <person name="Wu L."/>
            <person name="Ma J."/>
        </authorList>
    </citation>
    <scope>NUCLEOTIDE SEQUENCE [LARGE SCALE GENOMIC DNA]</scope>
    <source>
        <strain evidence="3">KCTC 12848</strain>
    </source>
</reference>
<comment type="caution">
    <text evidence="2">The sequence shown here is derived from an EMBL/GenBank/DDBJ whole genome shotgun (WGS) entry which is preliminary data.</text>
</comment>
<dbReference type="RefSeq" id="WP_265722648.1">
    <property type="nucleotide sequence ID" value="NZ_JAPIVK010000026.1"/>
</dbReference>
<keyword evidence="3" id="KW-1185">Reference proteome</keyword>
<protein>
    <recommendedName>
        <fullName evidence="4">Amidohydrolase-related domain-containing protein</fullName>
    </recommendedName>
</protein>
<feature type="region of interest" description="Disordered" evidence="1">
    <location>
        <begin position="149"/>
        <end position="168"/>
    </location>
</feature>
<feature type="compositionally biased region" description="Pro residues" evidence="1">
    <location>
        <begin position="158"/>
        <end position="168"/>
    </location>
</feature>
<dbReference type="Proteomes" id="UP001597425">
    <property type="component" value="Unassembled WGS sequence"/>
</dbReference>
<name>A0ABW5EHR8_9GAMM</name>
<dbReference type="Gene3D" id="3.20.20.140">
    <property type="entry name" value="Metal-dependent hydrolases"/>
    <property type="match status" value="1"/>
</dbReference>
<sequence>MSALGFLRNEIDLRDKIFDEILKVVDEFSASCPSNSWITGRGWNPVFWSGKRWSAGAGLDALEIGLPGRCGCGVSTAPWAAAVPQCWKSTATSTATGAYAWRTLLDQGTRIAAGSDFPVEAGESLYRNPRRGRQGEPADGWIQEQKMRLAEALQASPWTPPTRPTRKR</sequence>
<gene>
    <name evidence="2" type="ORF">ACFSKX_15455</name>
</gene>
<dbReference type="EMBL" id="JBHUJD010000023">
    <property type="protein sequence ID" value="MFD2311825.1"/>
    <property type="molecule type" value="Genomic_DNA"/>
</dbReference>
<evidence type="ECO:0000313" key="2">
    <source>
        <dbReference type="EMBL" id="MFD2311825.1"/>
    </source>
</evidence>
<evidence type="ECO:0008006" key="4">
    <source>
        <dbReference type="Google" id="ProtNLM"/>
    </source>
</evidence>
<evidence type="ECO:0000256" key="1">
    <source>
        <dbReference type="SAM" id="MobiDB-lite"/>
    </source>
</evidence>
<evidence type="ECO:0000313" key="3">
    <source>
        <dbReference type="Proteomes" id="UP001597425"/>
    </source>
</evidence>
<accession>A0ABW5EHR8</accession>